<evidence type="ECO:0000313" key="1">
    <source>
        <dbReference type="EMBL" id="DAF97759.1"/>
    </source>
</evidence>
<accession>A0A8S5UTE6</accession>
<organism evidence="1">
    <name type="scientific">Myoviridae sp. ctYA416</name>
    <dbReference type="NCBI Taxonomy" id="2825125"/>
    <lineage>
        <taxon>Viruses</taxon>
        <taxon>Duplodnaviria</taxon>
        <taxon>Heunggongvirae</taxon>
        <taxon>Uroviricota</taxon>
        <taxon>Caudoviricetes</taxon>
    </lineage>
</organism>
<reference evidence="1" key="1">
    <citation type="journal article" date="2021" name="Proc. Natl. Acad. Sci. U.S.A.">
        <title>A Catalog of Tens of Thousands of Viruses from Human Metagenomes Reveals Hidden Associations with Chronic Diseases.</title>
        <authorList>
            <person name="Tisza M.J."/>
            <person name="Buck C.B."/>
        </authorList>
    </citation>
    <scope>NUCLEOTIDE SEQUENCE</scope>
    <source>
        <strain evidence="1">CtYA416</strain>
    </source>
</reference>
<sequence length="286" mass="33710">MRIYNHAQYVMALMLLQSNQMPIGSDIIETSIRGNNIIKHFFVSDRQYDEDTLVFEFTIKNIIRKLDCDDIKYILGTGNFDNSFTKAYNIFKNIHSKGKLDKLNRLVEYYFRYKMIDRDFKYIKTSNKMDVSIYNSLRELFLDSNMINLEKELSLKYGDDFLKYVRAMLDPNNLPKFEQLADNRFMRIIPLTRVERLNMIPLDIKLFLRNDATISIVPTDRLSDAYSTFESIASVLYTDKEFVRNSIEALTDRCTELNISIDLSKYETNTSEMDRIININCNRGLL</sequence>
<name>A0A8S5UTE6_9CAUD</name>
<proteinExistence type="predicted"/>
<dbReference type="EMBL" id="BK016136">
    <property type="protein sequence ID" value="DAF97759.1"/>
    <property type="molecule type" value="Genomic_DNA"/>
</dbReference>
<protein>
    <submittedName>
        <fullName evidence="1">Uncharacterized protein</fullName>
    </submittedName>
</protein>